<dbReference type="SUPFAM" id="SSF46785">
    <property type="entry name" value="Winged helix' DNA-binding domain"/>
    <property type="match status" value="1"/>
</dbReference>
<dbReference type="EMBL" id="DWXO01000030">
    <property type="protein sequence ID" value="HJB79970.1"/>
    <property type="molecule type" value="Genomic_DNA"/>
</dbReference>
<dbReference type="GO" id="GO:0003700">
    <property type="term" value="F:DNA-binding transcription factor activity"/>
    <property type="evidence" value="ECO:0007669"/>
    <property type="project" value="InterPro"/>
</dbReference>
<reference evidence="2" key="2">
    <citation type="submission" date="2021-04" db="EMBL/GenBank/DDBJ databases">
        <authorList>
            <person name="Gilroy R."/>
        </authorList>
    </citation>
    <scope>NUCLEOTIDE SEQUENCE</scope>
    <source>
        <strain evidence="2">CHK192-8294</strain>
    </source>
</reference>
<reference evidence="2" key="1">
    <citation type="journal article" date="2021" name="PeerJ">
        <title>Extensive microbial diversity within the chicken gut microbiome revealed by metagenomics and culture.</title>
        <authorList>
            <person name="Gilroy R."/>
            <person name="Ravi A."/>
            <person name="Getino M."/>
            <person name="Pursley I."/>
            <person name="Horton D.L."/>
            <person name="Alikhan N.F."/>
            <person name="Baker D."/>
            <person name="Gharbi K."/>
            <person name="Hall N."/>
            <person name="Watson M."/>
            <person name="Adriaenssens E.M."/>
            <person name="Foster-Nyarko E."/>
            <person name="Jarju S."/>
            <person name="Secka A."/>
            <person name="Antonio M."/>
            <person name="Oren A."/>
            <person name="Chaudhuri R.R."/>
            <person name="La Ragione R."/>
            <person name="Hildebrand F."/>
            <person name="Pallen M.J."/>
        </authorList>
    </citation>
    <scope>NUCLEOTIDE SEQUENCE</scope>
    <source>
        <strain evidence="2">CHK192-8294</strain>
    </source>
</reference>
<protein>
    <submittedName>
        <fullName evidence="2">Winged helix-turn-helix domain-containing protein</fullName>
    </submittedName>
</protein>
<dbReference type="InterPro" id="IPR001845">
    <property type="entry name" value="HTH_ArsR_DNA-bd_dom"/>
</dbReference>
<dbReference type="InterPro" id="IPR036388">
    <property type="entry name" value="WH-like_DNA-bd_sf"/>
</dbReference>
<feature type="domain" description="HTH arsR-type" evidence="1">
    <location>
        <begin position="11"/>
        <end position="95"/>
    </location>
</feature>
<name>A0A9D2SBA7_9FIRM</name>
<organism evidence="2 3">
    <name type="scientific">Candidatus Flavonifractor intestinigallinarum</name>
    <dbReference type="NCBI Taxonomy" id="2838586"/>
    <lineage>
        <taxon>Bacteria</taxon>
        <taxon>Bacillati</taxon>
        <taxon>Bacillota</taxon>
        <taxon>Clostridia</taxon>
        <taxon>Eubacteriales</taxon>
        <taxon>Oscillospiraceae</taxon>
        <taxon>Flavonifractor</taxon>
    </lineage>
</organism>
<dbReference type="CDD" id="cd00090">
    <property type="entry name" value="HTH_ARSR"/>
    <property type="match status" value="1"/>
</dbReference>
<dbReference type="Proteomes" id="UP000823921">
    <property type="component" value="Unassembled WGS sequence"/>
</dbReference>
<evidence type="ECO:0000313" key="2">
    <source>
        <dbReference type="EMBL" id="HJB79970.1"/>
    </source>
</evidence>
<evidence type="ECO:0000259" key="1">
    <source>
        <dbReference type="SMART" id="SM00418"/>
    </source>
</evidence>
<dbReference type="Pfam" id="PF12840">
    <property type="entry name" value="HTH_20"/>
    <property type="match status" value="1"/>
</dbReference>
<sequence>MEYTVELEEKKQLRVMLNPVRQEMVHLLRLVARPLSANEVAERMQLSPSAAHSHLNKLVKIGLVSAREGTRRDGSKTTYYQMRDVRLRLCLGRKDGFQGEREALAANLVDSTFRSLLDNVYRYEEQELKDYGVLRFGALHLDTAQRRELMELVTDYLEQHGALRPEAEEHWEYVVLAYRAGEEL</sequence>
<dbReference type="AlphaFoldDB" id="A0A9D2SBA7"/>
<dbReference type="InterPro" id="IPR011991">
    <property type="entry name" value="ArsR-like_HTH"/>
</dbReference>
<dbReference type="SMART" id="SM00418">
    <property type="entry name" value="HTH_ARSR"/>
    <property type="match status" value="1"/>
</dbReference>
<proteinExistence type="predicted"/>
<dbReference type="Gene3D" id="1.10.10.10">
    <property type="entry name" value="Winged helix-like DNA-binding domain superfamily/Winged helix DNA-binding domain"/>
    <property type="match status" value="1"/>
</dbReference>
<evidence type="ECO:0000313" key="3">
    <source>
        <dbReference type="Proteomes" id="UP000823921"/>
    </source>
</evidence>
<comment type="caution">
    <text evidence="2">The sequence shown here is derived from an EMBL/GenBank/DDBJ whole genome shotgun (WGS) entry which is preliminary data.</text>
</comment>
<gene>
    <name evidence="2" type="ORF">H9712_03195</name>
</gene>
<accession>A0A9D2SBA7</accession>
<dbReference type="InterPro" id="IPR036390">
    <property type="entry name" value="WH_DNA-bd_sf"/>
</dbReference>